<dbReference type="Proteomes" id="UP000294911">
    <property type="component" value="Unassembled WGS sequence"/>
</dbReference>
<evidence type="ECO:0000313" key="2">
    <source>
        <dbReference type="Proteomes" id="UP000294911"/>
    </source>
</evidence>
<comment type="caution">
    <text evidence="1">The sequence shown here is derived from an EMBL/GenBank/DDBJ whole genome shotgun (WGS) entry which is preliminary data.</text>
</comment>
<reference evidence="1 2" key="1">
    <citation type="submission" date="2019-03" db="EMBL/GenBank/DDBJ databases">
        <title>Genomic Encyclopedia of Type Strains, Phase IV (KMG-IV): sequencing the most valuable type-strain genomes for metagenomic binning, comparative biology and taxonomic classification.</title>
        <authorList>
            <person name="Goeker M."/>
        </authorList>
    </citation>
    <scope>NUCLEOTIDE SEQUENCE [LARGE SCALE GENOMIC DNA]</scope>
    <source>
        <strain evidence="1 2">DSM 45765</strain>
    </source>
</reference>
<proteinExistence type="predicted"/>
<sequence>MIRIERQGSGLRRIVDAVTVGGASLLALNH</sequence>
<protein>
    <submittedName>
        <fullName evidence="1">Uncharacterized protein</fullName>
    </submittedName>
</protein>
<evidence type="ECO:0000313" key="1">
    <source>
        <dbReference type="EMBL" id="TCP41241.1"/>
    </source>
</evidence>
<organism evidence="1 2">
    <name type="scientific">Tamaricihabitans halophyticus</name>
    <dbReference type="NCBI Taxonomy" id="1262583"/>
    <lineage>
        <taxon>Bacteria</taxon>
        <taxon>Bacillati</taxon>
        <taxon>Actinomycetota</taxon>
        <taxon>Actinomycetes</taxon>
        <taxon>Pseudonocardiales</taxon>
        <taxon>Pseudonocardiaceae</taxon>
        <taxon>Tamaricihabitans</taxon>
    </lineage>
</organism>
<name>A0A4R2Q3M0_9PSEU</name>
<accession>A0A4R2Q3M0</accession>
<gene>
    <name evidence="1" type="ORF">EV191_12631</name>
</gene>
<dbReference type="AlphaFoldDB" id="A0A4R2Q3M0"/>
<keyword evidence="2" id="KW-1185">Reference proteome</keyword>
<dbReference type="EMBL" id="SLXQ01000026">
    <property type="protein sequence ID" value="TCP41241.1"/>
    <property type="molecule type" value="Genomic_DNA"/>
</dbReference>